<evidence type="ECO:0000256" key="9">
    <source>
        <dbReference type="PIRSR" id="PIRSR005096-1"/>
    </source>
</evidence>
<dbReference type="InterPro" id="IPR047215">
    <property type="entry name" value="Galactose_mutarotase-like"/>
</dbReference>
<reference evidence="12" key="1">
    <citation type="submission" date="2020-10" db="EMBL/GenBank/DDBJ databases">
        <title>Mucilaginibacter mali sp. nov., isolated from rhizosphere soil of apple orchard.</title>
        <authorList>
            <person name="Lee J.-S."/>
            <person name="Kim H.S."/>
            <person name="Kim J.-S."/>
        </authorList>
    </citation>
    <scope>NUCLEOTIDE SEQUENCE</scope>
    <source>
        <strain evidence="12">KCTC 22746</strain>
    </source>
</reference>
<comment type="caution">
    <text evidence="12">The sequence shown here is derived from an EMBL/GenBank/DDBJ whole genome shotgun (WGS) entry which is preliminary data.</text>
</comment>
<dbReference type="GO" id="GO:0033499">
    <property type="term" value="P:galactose catabolic process via UDP-galactose, Leloir pathway"/>
    <property type="evidence" value="ECO:0007669"/>
    <property type="project" value="TreeGrafter"/>
</dbReference>
<dbReference type="GO" id="GO:0004034">
    <property type="term" value="F:aldose 1-epimerase activity"/>
    <property type="evidence" value="ECO:0007669"/>
    <property type="project" value="UniProtKB-EC"/>
</dbReference>
<evidence type="ECO:0000256" key="8">
    <source>
        <dbReference type="PIRNR" id="PIRNR005096"/>
    </source>
</evidence>
<dbReference type="AlphaFoldDB" id="A0A929L138"/>
<comment type="subunit">
    <text evidence="4">Monomer.</text>
</comment>
<dbReference type="EMBL" id="JADFFL010000010">
    <property type="protein sequence ID" value="MBE9664292.1"/>
    <property type="molecule type" value="Genomic_DNA"/>
</dbReference>
<keyword evidence="6 8" id="KW-0413">Isomerase</keyword>
<sequence>MEAQILTLENEHLQVNLTNYGARITGLITKDKAGNPVDVVAGFATVDDNLNAKAPYYGATIGRFANRIAKGQFTLNGEQYQLPINNGENALHGGSGFNNKVWDIIDSDEQYAVMQHHSEDMEDGYPGDMKVVVVFTIDGATLRIDYEATTNKDTIINLTNHAFFNLNGEGEGDILGHSMQINADRFTPITGNLIPTGELASLDGSVFDFRSAKAIGQDINADDEQLRFGQGYDHNYVLNKTSEDELSFAAKAIGDITGISVEVFTTEPGMQLYTGNFMDGQNTFKGGAKDIRRTCFCLETQHFPDSPNQPDFPSTVLKHGDEFRSTTEYRFGVA</sequence>
<dbReference type="NCBIfam" id="NF008277">
    <property type="entry name" value="PRK11055.1"/>
    <property type="match status" value="1"/>
</dbReference>
<dbReference type="GO" id="GO:0006006">
    <property type="term" value="P:glucose metabolic process"/>
    <property type="evidence" value="ECO:0007669"/>
    <property type="project" value="TreeGrafter"/>
</dbReference>
<protein>
    <recommendedName>
        <fullName evidence="8">Aldose 1-epimerase</fullName>
        <ecNumber evidence="8">5.1.3.3</ecNumber>
    </recommendedName>
</protein>
<dbReference type="Proteomes" id="UP000622475">
    <property type="component" value="Unassembled WGS sequence"/>
</dbReference>
<organism evidence="12 13">
    <name type="scientific">Mucilaginibacter myungsuensis</name>
    <dbReference type="NCBI Taxonomy" id="649104"/>
    <lineage>
        <taxon>Bacteria</taxon>
        <taxon>Pseudomonadati</taxon>
        <taxon>Bacteroidota</taxon>
        <taxon>Sphingobacteriia</taxon>
        <taxon>Sphingobacteriales</taxon>
        <taxon>Sphingobacteriaceae</taxon>
        <taxon>Mucilaginibacter</taxon>
    </lineage>
</organism>
<dbReference type="RefSeq" id="WP_194113532.1">
    <property type="nucleotide sequence ID" value="NZ_JADFFL010000010.1"/>
</dbReference>
<dbReference type="EC" id="5.1.3.3" evidence="8"/>
<keyword evidence="7 8" id="KW-0119">Carbohydrate metabolism</keyword>
<evidence type="ECO:0000256" key="5">
    <source>
        <dbReference type="ARBA" id="ARBA00022837"/>
    </source>
</evidence>
<dbReference type="Gene3D" id="2.70.98.10">
    <property type="match status" value="1"/>
</dbReference>
<comment type="cofactor">
    <cofactor evidence="1">
        <name>Ca(2+)</name>
        <dbReference type="ChEBI" id="CHEBI:29108"/>
    </cofactor>
</comment>
<evidence type="ECO:0000256" key="7">
    <source>
        <dbReference type="ARBA" id="ARBA00023277"/>
    </source>
</evidence>
<evidence type="ECO:0000256" key="1">
    <source>
        <dbReference type="ARBA" id="ARBA00001913"/>
    </source>
</evidence>
<dbReference type="CDD" id="cd09019">
    <property type="entry name" value="galactose_mutarotase_like"/>
    <property type="match status" value="1"/>
</dbReference>
<name>A0A929L138_9SPHI</name>
<dbReference type="SUPFAM" id="SSF74650">
    <property type="entry name" value="Galactose mutarotase-like"/>
    <property type="match status" value="1"/>
</dbReference>
<feature type="binding site" evidence="11">
    <location>
        <begin position="66"/>
        <end position="67"/>
    </location>
    <ligand>
        <name>beta-D-galactose</name>
        <dbReference type="ChEBI" id="CHEBI:27667"/>
    </ligand>
</feature>
<comment type="catalytic activity">
    <reaction evidence="8">
        <text>alpha-D-glucose = beta-D-glucose</text>
        <dbReference type="Rhea" id="RHEA:10264"/>
        <dbReference type="ChEBI" id="CHEBI:15903"/>
        <dbReference type="ChEBI" id="CHEBI:17925"/>
        <dbReference type="EC" id="5.1.3.3"/>
    </reaction>
</comment>
<proteinExistence type="inferred from homology"/>
<comment type="similarity">
    <text evidence="3 8">Belongs to the aldose epimerase family.</text>
</comment>
<gene>
    <name evidence="12" type="ORF">IRJ16_20595</name>
</gene>
<feature type="binding site" evidence="10">
    <location>
        <position position="233"/>
    </location>
    <ligand>
        <name>beta-D-galactose</name>
        <dbReference type="ChEBI" id="CHEBI:27667"/>
    </ligand>
</feature>
<dbReference type="Pfam" id="PF01263">
    <property type="entry name" value="Aldose_epim"/>
    <property type="match status" value="1"/>
</dbReference>
<dbReference type="PIRSF" id="PIRSF005096">
    <property type="entry name" value="GALM"/>
    <property type="match status" value="1"/>
</dbReference>
<dbReference type="InterPro" id="IPR014718">
    <property type="entry name" value="GH-type_carb-bd"/>
</dbReference>
<evidence type="ECO:0000256" key="11">
    <source>
        <dbReference type="PIRSR" id="PIRSR005096-3"/>
    </source>
</evidence>
<feature type="active site" description="Proton acceptor" evidence="9">
    <location>
        <position position="299"/>
    </location>
</feature>
<evidence type="ECO:0000313" key="13">
    <source>
        <dbReference type="Proteomes" id="UP000622475"/>
    </source>
</evidence>
<dbReference type="InterPro" id="IPR015443">
    <property type="entry name" value="Aldose_1-epimerase"/>
</dbReference>
<evidence type="ECO:0000256" key="10">
    <source>
        <dbReference type="PIRSR" id="PIRSR005096-2"/>
    </source>
</evidence>
<dbReference type="PANTHER" id="PTHR10091">
    <property type="entry name" value="ALDOSE-1-EPIMERASE"/>
    <property type="match status" value="1"/>
</dbReference>
<accession>A0A929L138</accession>
<feature type="active site" description="Proton donor" evidence="9">
    <location>
        <position position="161"/>
    </location>
</feature>
<dbReference type="PANTHER" id="PTHR10091:SF0">
    <property type="entry name" value="GALACTOSE MUTAROTASE"/>
    <property type="match status" value="1"/>
</dbReference>
<keyword evidence="13" id="KW-1185">Reference proteome</keyword>
<dbReference type="InterPro" id="IPR008183">
    <property type="entry name" value="Aldose_1/G6P_1-epimerase"/>
</dbReference>
<evidence type="ECO:0000256" key="4">
    <source>
        <dbReference type="ARBA" id="ARBA00011245"/>
    </source>
</evidence>
<evidence type="ECO:0000256" key="3">
    <source>
        <dbReference type="ARBA" id="ARBA00006206"/>
    </source>
</evidence>
<comment type="pathway">
    <text evidence="2 8">Carbohydrate metabolism; hexose metabolism.</text>
</comment>
<dbReference type="GO" id="GO:0030246">
    <property type="term" value="F:carbohydrate binding"/>
    <property type="evidence" value="ECO:0007669"/>
    <property type="project" value="InterPro"/>
</dbReference>
<evidence type="ECO:0000313" key="12">
    <source>
        <dbReference type="EMBL" id="MBE9664292.1"/>
    </source>
</evidence>
<evidence type="ECO:0000256" key="6">
    <source>
        <dbReference type="ARBA" id="ARBA00023235"/>
    </source>
</evidence>
<keyword evidence="5" id="KW-0106">Calcium</keyword>
<evidence type="ECO:0000256" key="2">
    <source>
        <dbReference type="ARBA" id="ARBA00005028"/>
    </source>
</evidence>
<dbReference type="InterPro" id="IPR011013">
    <property type="entry name" value="Gal_mutarotase_sf_dom"/>
</dbReference>